<evidence type="ECO:0000313" key="10">
    <source>
        <dbReference type="Proteomes" id="UP001501020"/>
    </source>
</evidence>
<dbReference type="CDD" id="cd14014">
    <property type="entry name" value="STKc_PknB_like"/>
    <property type="match status" value="1"/>
</dbReference>
<keyword evidence="10" id="KW-1185">Reference proteome</keyword>
<dbReference type="Pfam" id="PF00069">
    <property type="entry name" value="Pkinase"/>
    <property type="match status" value="1"/>
</dbReference>
<evidence type="ECO:0000313" key="9">
    <source>
        <dbReference type="EMBL" id="GAA2142010.1"/>
    </source>
</evidence>
<dbReference type="SUPFAM" id="SSF56112">
    <property type="entry name" value="Protein kinase-like (PK-like)"/>
    <property type="match status" value="1"/>
</dbReference>
<comment type="caution">
    <text evidence="9">The sequence shown here is derived from an EMBL/GenBank/DDBJ whole genome shotgun (WGS) entry which is preliminary data.</text>
</comment>
<feature type="region of interest" description="Disordered" evidence="7">
    <location>
        <begin position="250"/>
        <end position="271"/>
    </location>
</feature>
<dbReference type="EMBL" id="BAAAMR010000033">
    <property type="protein sequence ID" value="GAA2142010.1"/>
    <property type="molecule type" value="Genomic_DNA"/>
</dbReference>
<evidence type="ECO:0000256" key="3">
    <source>
        <dbReference type="ARBA" id="ARBA00022679"/>
    </source>
</evidence>
<feature type="region of interest" description="Disordered" evidence="7">
    <location>
        <begin position="314"/>
        <end position="336"/>
    </location>
</feature>
<dbReference type="Proteomes" id="UP001501020">
    <property type="component" value="Unassembled WGS sequence"/>
</dbReference>
<evidence type="ECO:0000256" key="4">
    <source>
        <dbReference type="ARBA" id="ARBA00022741"/>
    </source>
</evidence>
<dbReference type="RefSeq" id="WP_344268932.1">
    <property type="nucleotide sequence ID" value="NZ_BAAAMR010000033.1"/>
</dbReference>
<dbReference type="InterPro" id="IPR000719">
    <property type="entry name" value="Prot_kinase_dom"/>
</dbReference>
<keyword evidence="4" id="KW-0547">Nucleotide-binding</keyword>
<evidence type="ECO:0000256" key="6">
    <source>
        <dbReference type="ARBA" id="ARBA00022840"/>
    </source>
</evidence>
<accession>A0ABP5L5J6</accession>
<dbReference type="PANTHER" id="PTHR43289">
    <property type="entry name" value="MITOGEN-ACTIVATED PROTEIN KINASE KINASE KINASE 20-RELATED"/>
    <property type="match status" value="1"/>
</dbReference>
<feature type="domain" description="Protein kinase" evidence="8">
    <location>
        <begin position="11"/>
        <end position="247"/>
    </location>
</feature>
<evidence type="ECO:0000256" key="7">
    <source>
        <dbReference type="SAM" id="MobiDB-lite"/>
    </source>
</evidence>
<dbReference type="Gene3D" id="1.10.510.10">
    <property type="entry name" value="Transferase(Phosphotransferase) domain 1"/>
    <property type="match status" value="1"/>
</dbReference>
<sequence length="611" mass="64012">MRLGARIAGRYRLVHGPARGGTSEVWLAEDTELHRQVVLKRALTDGRTAAFGRVRAEARALAAFNHPNVVTLYDVVPVRKRGRVTPWLVMEYVPGGSLAKWRPVEPPVAARIGAQIAGALEALHAAGIVHCDVKPGNIVVTEDRTAKLADFGAAFRTEGAAMRPGGVAHTPAYAAPEVPLGRPEPASDVYSLGATLHALISGAPPRRGAGLAAETAPLHDLLASMLQDDPAARPTPEDVRRRLDEAAGTARVELPDYAAPTLGAPDTAPDEARADRSLVRGTLNFVSAHRGLSALGALVLAAAVVLALVLAPSPGKDRPAASSTTPAARIGDQRSTDPCALTAPAALGRFGEPRLDAHYGNFNRCDVLVSRGGHEDYVDVEVEIDTASAPEATGPVTYVQGVGIVQEPAEHDSCARTLLLPAPDQGTSVYITAGQDGGTAPLCAVADTAAASAAAVLHRGPIARRSPPLPANSLAQRDACLMLDARALDAVPGIDAEDPDVGFGRWRCEWHSTTRDVQVKLRFDQGGPLDARDGRPTRLNGHPAFVQPDGDGGEERSCLVLIVHRTYPGPHGDDIAEVVHLVVQGQLTMRRLCSMGTDLAGTAAGALPHDA</sequence>
<evidence type="ECO:0000256" key="2">
    <source>
        <dbReference type="ARBA" id="ARBA00022527"/>
    </source>
</evidence>
<dbReference type="InterPro" id="IPR008271">
    <property type="entry name" value="Ser/Thr_kinase_AS"/>
</dbReference>
<evidence type="ECO:0000259" key="8">
    <source>
        <dbReference type="PROSITE" id="PS50011"/>
    </source>
</evidence>
<dbReference type="PANTHER" id="PTHR43289:SF6">
    <property type="entry name" value="SERINE_THREONINE-PROTEIN KINASE NEKL-3"/>
    <property type="match status" value="1"/>
</dbReference>
<proteinExistence type="predicted"/>
<keyword evidence="5" id="KW-0418">Kinase</keyword>
<dbReference type="SMART" id="SM00220">
    <property type="entry name" value="S_TKc"/>
    <property type="match status" value="1"/>
</dbReference>
<reference evidence="10" key="1">
    <citation type="journal article" date="2019" name="Int. J. Syst. Evol. Microbiol.">
        <title>The Global Catalogue of Microorganisms (GCM) 10K type strain sequencing project: providing services to taxonomists for standard genome sequencing and annotation.</title>
        <authorList>
            <consortium name="The Broad Institute Genomics Platform"/>
            <consortium name="The Broad Institute Genome Sequencing Center for Infectious Disease"/>
            <person name="Wu L."/>
            <person name="Ma J."/>
        </authorList>
    </citation>
    <scope>NUCLEOTIDE SEQUENCE [LARGE SCALE GENOMIC DNA]</scope>
    <source>
        <strain evidence="10">JCM 13850</strain>
    </source>
</reference>
<gene>
    <name evidence="9" type="ORF">GCM10009727_39890</name>
</gene>
<organism evidence="9 10">
    <name type="scientific">Actinomadura napierensis</name>
    <dbReference type="NCBI Taxonomy" id="267854"/>
    <lineage>
        <taxon>Bacteria</taxon>
        <taxon>Bacillati</taxon>
        <taxon>Actinomycetota</taxon>
        <taxon>Actinomycetes</taxon>
        <taxon>Streptosporangiales</taxon>
        <taxon>Thermomonosporaceae</taxon>
        <taxon>Actinomadura</taxon>
    </lineage>
</organism>
<name>A0ABP5L5J6_9ACTN</name>
<dbReference type="InterPro" id="IPR011009">
    <property type="entry name" value="Kinase-like_dom_sf"/>
</dbReference>
<keyword evidence="3" id="KW-0808">Transferase</keyword>
<dbReference type="PROSITE" id="PS00108">
    <property type="entry name" value="PROTEIN_KINASE_ST"/>
    <property type="match status" value="1"/>
</dbReference>
<keyword evidence="2" id="KW-0723">Serine/threonine-protein kinase</keyword>
<evidence type="ECO:0000256" key="1">
    <source>
        <dbReference type="ARBA" id="ARBA00012513"/>
    </source>
</evidence>
<evidence type="ECO:0000256" key="5">
    <source>
        <dbReference type="ARBA" id="ARBA00022777"/>
    </source>
</evidence>
<keyword evidence="6" id="KW-0067">ATP-binding</keyword>
<dbReference type="EC" id="2.7.11.1" evidence="1"/>
<protein>
    <recommendedName>
        <fullName evidence="1">non-specific serine/threonine protein kinase</fullName>
        <ecNumber evidence="1">2.7.11.1</ecNumber>
    </recommendedName>
</protein>
<dbReference type="Gene3D" id="3.30.200.20">
    <property type="entry name" value="Phosphorylase Kinase, domain 1"/>
    <property type="match status" value="1"/>
</dbReference>
<dbReference type="PROSITE" id="PS50011">
    <property type="entry name" value="PROTEIN_KINASE_DOM"/>
    <property type="match status" value="1"/>
</dbReference>
<feature type="region of interest" description="Disordered" evidence="7">
    <location>
        <begin position="525"/>
        <end position="551"/>
    </location>
</feature>